<gene>
    <name evidence="1" type="ORF">CDAR_195651</name>
</gene>
<reference evidence="1 2" key="1">
    <citation type="submission" date="2021-06" db="EMBL/GenBank/DDBJ databases">
        <title>Caerostris darwini draft genome.</title>
        <authorList>
            <person name="Kono N."/>
            <person name="Arakawa K."/>
        </authorList>
    </citation>
    <scope>NUCLEOTIDE SEQUENCE [LARGE SCALE GENOMIC DNA]</scope>
</reference>
<evidence type="ECO:0000313" key="2">
    <source>
        <dbReference type="Proteomes" id="UP001054837"/>
    </source>
</evidence>
<evidence type="ECO:0000313" key="1">
    <source>
        <dbReference type="EMBL" id="GIY04666.1"/>
    </source>
</evidence>
<organism evidence="1 2">
    <name type="scientific">Caerostris darwini</name>
    <dbReference type="NCBI Taxonomy" id="1538125"/>
    <lineage>
        <taxon>Eukaryota</taxon>
        <taxon>Metazoa</taxon>
        <taxon>Ecdysozoa</taxon>
        <taxon>Arthropoda</taxon>
        <taxon>Chelicerata</taxon>
        <taxon>Arachnida</taxon>
        <taxon>Araneae</taxon>
        <taxon>Araneomorphae</taxon>
        <taxon>Entelegynae</taxon>
        <taxon>Araneoidea</taxon>
        <taxon>Araneidae</taxon>
        <taxon>Caerostris</taxon>
    </lineage>
</organism>
<keyword evidence="2" id="KW-1185">Reference proteome</keyword>
<name>A0AAV4Q6I8_9ARAC</name>
<dbReference type="Proteomes" id="UP001054837">
    <property type="component" value="Unassembled WGS sequence"/>
</dbReference>
<dbReference type="EMBL" id="BPLQ01003957">
    <property type="protein sequence ID" value="GIY04666.1"/>
    <property type="molecule type" value="Genomic_DNA"/>
</dbReference>
<accession>A0AAV4Q6I8</accession>
<proteinExistence type="predicted"/>
<protein>
    <recommendedName>
        <fullName evidence="3">Secreted protein</fullName>
    </recommendedName>
</protein>
<dbReference type="AlphaFoldDB" id="A0AAV4Q6I8"/>
<evidence type="ECO:0008006" key="3">
    <source>
        <dbReference type="Google" id="ProtNLM"/>
    </source>
</evidence>
<sequence>MRRECILLIIFLHGPLRQRRVSEPRNLLHGNNKGSGSSSLFTLHAWRAEREISATVGKEANVWPSGVGLALGFATPKRTRTTGPEHSNLRLLAHDSSDHDAAVRETSEVCLAEKPFWWMCEVLRSASSVASAIF</sequence>
<comment type="caution">
    <text evidence="1">The sequence shown here is derived from an EMBL/GenBank/DDBJ whole genome shotgun (WGS) entry which is preliminary data.</text>
</comment>